<dbReference type="GO" id="GO:0008168">
    <property type="term" value="F:methyltransferase activity"/>
    <property type="evidence" value="ECO:0007669"/>
    <property type="project" value="UniProtKB-KW"/>
</dbReference>
<dbReference type="InterPro" id="IPR041698">
    <property type="entry name" value="Methyltransf_25"/>
</dbReference>
<sequence>MDDFFGELYLRSTLPFLSEAVTAREVDYLSRAFADLGGPVVDLGCGHGRHASRLNGEGALAGRVVGLERDALSLRLRRPGFPVVRGDLRALPFQAGALGGAYAWYSTLFAFSDAEHVQILREVARVLRPGGRLVFQTVPYERLAQSPGAAFRERLPDGSLLEEESRFDATRGRDVGQRQLTLPDGRFLRAAYAIRYYPLAELERLLESTGFSMTWVHGGLEGGPMTSESTDLIVGAGLKAGLNAPA</sequence>
<gene>
    <name evidence="2" type="ORF">D7X12_23075</name>
</gene>
<organism evidence="2 3">
    <name type="scientific">Corallococcus sicarius</name>
    <dbReference type="NCBI Taxonomy" id="2316726"/>
    <lineage>
        <taxon>Bacteria</taxon>
        <taxon>Pseudomonadati</taxon>
        <taxon>Myxococcota</taxon>
        <taxon>Myxococcia</taxon>
        <taxon>Myxococcales</taxon>
        <taxon>Cystobacterineae</taxon>
        <taxon>Myxococcaceae</taxon>
        <taxon>Corallococcus</taxon>
    </lineage>
</organism>
<dbReference type="InterPro" id="IPR029063">
    <property type="entry name" value="SAM-dependent_MTases_sf"/>
</dbReference>
<protein>
    <submittedName>
        <fullName evidence="2">Class I SAM-dependent methyltransferase</fullName>
    </submittedName>
</protein>
<evidence type="ECO:0000259" key="1">
    <source>
        <dbReference type="Pfam" id="PF13649"/>
    </source>
</evidence>
<reference evidence="3" key="1">
    <citation type="submission" date="2018-09" db="EMBL/GenBank/DDBJ databases">
        <authorList>
            <person name="Livingstone P.G."/>
            <person name="Whitworth D.E."/>
        </authorList>
    </citation>
    <scope>NUCLEOTIDE SEQUENCE [LARGE SCALE GENOMIC DNA]</scope>
    <source>
        <strain evidence="3">CA040B</strain>
    </source>
</reference>
<accession>A0A3A8N555</accession>
<dbReference type="RefSeq" id="WP_120627442.1">
    <property type="nucleotide sequence ID" value="NZ_RAWG01000157.1"/>
</dbReference>
<keyword evidence="2" id="KW-0808">Transferase</keyword>
<dbReference type="PANTHER" id="PTHR43591:SF110">
    <property type="entry name" value="RHODANESE DOMAIN-CONTAINING PROTEIN"/>
    <property type="match status" value="1"/>
</dbReference>
<dbReference type="CDD" id="cd02440">
    <property type="entry name" value="AdoMet_MTases"/>
    <property type="match status" value="1"/>
</dbReference>
<dbReference type="GO" id="GO:0032259">
    <property type="term" value="P:methylation"/>
    <property type="evidence" value="ECO:0007669"/>
    <property type="project" value="UniProtKB-KW"/>
</dbReference>
<dbReference type="AlphaFoldDB" id="A0A3A8N555"/>
<evidence type="ECO:0000313" key="2">
    <source>
        <dbReference type="EMBL" id="RKH39598.1"/>
    </source>
</evidence>
<keyword evidence="2" id="KW-0489">Methyltransferase</keyword>
<dbReference type="EMBL" id="RAWG01000157">
    <property type="protein sequence ID" value="RKH39598.1"/>
    <property type="molecule type" value="Genomic_DNA"/>
</dbReference>
<dbReference type="Pfam" id="PF13649">
    <property type="entry name" value="Methyltransf_25"/>
    <property type="match status" value="1"/>
</dbReference>
<keyword evidence="3" id="KW-1185">Reference proteome</keyword>
<feature type="domain" description="Methyltransferase" evidence="1">
    <location>
        <begin position="40"/>
        <end position="131"/>
    </location>
</feature>
<dbReference type="PANTHER" id="PTHR43591">
    <property type="entry name" value="METHYLTRANSFERASE"/>
    <property type="match status" value="1"/>
</dbReference>
<proteinExistence type="predicted"/>
<name>A0A3A8N555_9BACT</name>
<dbReference type="Gene3D" id="3.40.50.150">
    <property type="entry name" value="Vaccinia Virus protein VP39"/>
    <property type="match status" value="1"/>
</dbReference>
<dbReference type="OrthoDB" id="5298787at2"/>
<evidence type="ECO:0000313" key="3">
    <source>
        <dbReference type="Proteomes" id="UP000273405"/>
    </source>
</evidence>
<comment type="caution">
    <text evidence="2">The sequence shown here is derived from an EMBL/GenBank/DDBJ whole genome shotgun (WGS) entry which is preliminary data.</text>
</comment>
<dbReference type="SUPFAM" id="SSF53335">
    <property type="entry name" value="S-adenosyl-L-methionine-dependent methyltransferases"/>
    <property type="match status" value="1"/>
</dbReference>
<dbReference type="Proteomes" id="UP000273405">
    <property type="component" value="Unassembled WGS sequence"/>
</dbReference>